<dbReference type="EMBL" id="JARBJD010000374">
    <property type="protein sequence ID" value="KAK2942904.1"/>
    <property type="molecule type" value="Genomic_DNA"/>
</dbReference>
<dbReference type="Proteomes" id="UP001281761">
    <property type="component" value="Unassembled WGS sequence"/>
</dbReference>
<gene>
    <name evidence="1" type="ORF">BLNAU_22163</name>
</gene>
<organism evidence="1 2">
    <name type="scientific">Blattamonas nauphoetae</name>
    <dbReference type="NCBI Taxonomy" id="2049346"/>
    <lineage>
        <taxon>Eukaryota</taxon>
        <taxon>Metamonada</taxon>
        <taxon>Preaxostyla</taxon>
        <taxon>Oxymonadida</taxon>
        <taxon>Blattamonas</taxon>
    </lineage>
</organism>
<evidence type="ECO:0000313" key="2">
    <source>
        <dbReference type="Proteomes" id="UP001281761"/>
    </source>
</evidence>
<sequence length="84" mass="9650">MRQQRQAVQWTRKDRLADAMRLIFLSLPLSPSARPISANSTLHFVSKKIEAVPSELFRLPTFFHLILSPQIDVAPNRSRDVPKL</sequence>
<proteinExistence type="predicted"/>
<name>A0ABQ9WTT4_9EUKA</name>
<evidence type="ECO:0000313" key="1">
    <source>
        <dbReference type="EMBL" id="KAK2942904.1"/>
    </source>
</evidence>
<reference evidence="1 2" key="1">
    <citation type="journal article" date="2022" name="bioRxiv">
        <title>Genomics of Preaxostyla Flagellates Illuminates Evolutionary Transitions and the Path Towards Mitochondrial Loss.</title>
        <authorList>
            <person name="Novak L.V.F."/>
            <person name="Treitli S.C."/>
            <person name="Pyrih J."/>
            <person name="Halakuc P."/>
            <person name="Pipaliya S.V."/>
            <person name="Vacek V."/>
            <person name="Brzon O."/>
            <person name="Soukal P."/>
            <person name="Eme L."/>
            <person name="Dacks J.B."/>
            <person name="Karnkowska A."/>
            <person name="Elias M."/>
            <person name="Hampl V."/>
        </authorList>
    </citation>
    <scope>NUCLEOTIDE SEQUENCE [LARGE SCALE GENOMIC DNA]</scope>
    <source>
        <strain evidence="1">NAU3</strain>
        <tissue evidence="1">Gut</tissue>
    </source>
</reference>
<accession>A0ABQ9WTT4</accession>
<protein>
    <submittedName>
        <fullName evidence="1">Uncharacterized protein</fullName>
    </submittedName>
</protein>
<keyword evidence="2" id="KW-1185">Reference proteome</keyword>
<comment type="caution">
    <text evidence="1">The sequence shown here is derived from an EMBL/GenBank/DDBJ whole genome shotgun (WGS) entry which is preliminary data.</text>
</comment>